<sequence length="129" mass="13946">MKAWQLIWIASIAALSLGACHRGPTALSADGETLREGQTVYLKDGGLACFSEGEWREAQEMIQGGGMPALLEYTKGGAHCGMLEKGESVKILTVEPDDGHQLVVVHDQDDPSAPAQLWMESKRLTLNKP</sequence>
<gene>
    <name evidence="2" type="ORF">EKH79_00400</name>
</gene>
<comment type="caution">
    <text evidence="2">The sequence shown here is derived from an EMBL/GenBank/DDBJ whole genome shotgun (WGS) entry which is preliminary data.</text>
</comment>
<keyword evidence="1" id="KW-0732">Signal</keyword>
<accession>A0A3S0PEP7</accession>
<proteinExistence type="predicted"/>
<organism evidence="2 3">
    <name type="scientific">Dyella dinghuensis</name>
    <dbReference type="NCBI Taxonomy" id="1920169"/>
    <lineage>
        <taxon>Bacteria</taxon>
        <taxon>Pseudomonadati</taxon>
        <taxon>Pseudomonadota</taxon>
        <taxon>Gammaproteobacteria</taxon>
        <taxon>Lysobacterales</taxon>
        <taxon>Rhodanobacteraceae</taxon>
        <taxon>Dyella</taxon>
    </lineage>
</organism>
<evidence type="ECO:0000256" key="1">
    <source>
        <dbReference type="SAM" id="SignalP"/>
    </source>
</evidence>
<reference evidence="2 3" key="1">
    <citation type="submission" date="2018-12" db="EMBL/GenBank/DDBJ databases">
        <title>Dyella dinghuensis sp. nov. DHOA06 and Dyella choica sp. nov. 4M-K27, isolated from forest soil.</title>
        <authorList>
            <person name="Qiu L.-H."/>
            <person name="Gao Z.-H."/>
        </authorList>
    </citation>
    <scope>NUCLEOTIDE SEQUENCE [LARGE SCALE GENOMIC DNA]</scope>
    <source>
        <strain evidence="2 3">DHOA06</strain>
    </source>
</reference>
<dbReference type="PROSITE" id="PS51257">
    <property type="entry name" value="PROKAR_LIPOPROTEIN"/>
    <property type="match status" value="1"/>
</dbReference>
<keyword evidence="3" id="KW-1185">Reference proteome</keyword>
<dbReference type="EMBL" id="RYZR01000001">
    <property type="protein sequence ID" value="RUL67101.1"/>
    <property type="molecule type" value="Genomic_DNA"/>
</dbReference>
<feature type="signal peptide" evidence="1">
    <location>
        <begin position="1"/>
        <end position="21"/>
    </location>
</feature>
<dbReference type="AlphaFoldDB" id="A0A3S0PEP7"/>
<dbReference type="RefSeq" id="WP_126671812.1">
    <property type="nucleotide sequence ID" value="NZ_RYZR01000001.1"/>
</dbReference>
<feature type="chain" id="PRO_5018550955" evidence="1">
    <location>
        <begin position="22"/>
        <end position="129"/>
    </location>
</feature>
<evidence type="ECO:0000313" key="2">
    <source>
        <dbReference type="EMBL" id="RUL67101.1"/>
    </source>
</evidence>
<protein>
    <submittedName>
        <fullName evidence="2">Uncharacterized protein</fullName>
    </submittedName>
</protein>
<dbReference type="Proteomes" id="UP000267077">
    <property type="component" value="Unassembled WGS sequence"/>
</dbReference>
<dbReference type="OrthoDB" id="9995086at2"/>
<evidence type="ECO:0000313" key="3">
    <source>
        <dbReference type="Proteomes" id="UP000267077"/>
    </source>
</evidence>
<name>A0A3S0PEP7_9GAMM</name>